<feature type="region of interest" description="Disordered" evidence="1">
    <location>
        <begin position="197"/>
        <end position="244"/>
    </location>
</feature>
<dbReference type="GeneID" id="102802026"/>
<gene>
    <name evidence="4" type="primary">LOC102802026</name>
</gene>
<dbReference type="PANTHER" id="PTHR28474:SF1">
    <property type="entry name" value="TRANSMEMBRANE PROTEIN 72"/>
    <property type="match status" value="1"/>
</dbReference>
<keyword evidence="2" id="KW-0812">Transmembrane</keyword>
<sequence length="244" mass="27327">MAETTPRRCGLCWMLWDHFTFVARVWGILTAIGLWGIGIETCHRGDHIEIGVYLIFTAIIVTFFEALFLLNPCVKKCCSEDTCCGKCWSGILWIDNWKRGILYILLSIVCFLNPHTVWMAVISGIMLIISAVLHSLHTIKDAKDKQGISNENYGRFREVEGDDMIAPIGGARVDAATHSIHNIEPLFKEDAWNDESTKDVEEEIRSNPFRDESTERKRSNSFDLGTGSSGLAADDAQVTGTLEV</sequence>
<evidence type="ECO:0000313" key="3">
    <source>
        <dbReference type="Proteomes" id="UP000694865"/>
    </source>
</evidence>
<feature type="transmembrane region" description="Helical" evidence="2">
    <location>
        <begin position="21"/>
        <end position="38"/>
    </location>
</feature>
<feature type="compositionally biased region" description="Basic and acidic residues" evidence="1">
    <location>
        <begin position="197"/>
        <end position="220"/>
    </location>
</feature>
<keyword evidence="3" id="KW-1185">Reference proteome</keyword>
<keyword evidence="2" id="KW-1133">Transmembrane helix</keyword>
<dbReference type="InterPro" id="IPR032055">
    <property type="entry name" value="TMEM72"/>
</dbReference>
<dbReference type="RefSeq" id="XP_006820519.1">
    <property type="nucleotide sequence ID" value="XM_006820456.1"/>
</dbReference>
<evidence type="ECO:0000256" key="2">
    <source>
        <dbReference type="SAM" id="Phobius"/>
    </source>
</evidence>
<feature type="transmembrane region" description="Helical" evidence="2">
    <location>
        <begin position="50"/>
        <end position="70"/>
    </location>
</feature>
<name>A0ABM0MKH8_SACKO</name>
<dbReference type="Pfam" id="PF16054">
    <property type="entry name" value="TMEM72"/>
    <property type="match status" value="1"/>
</dbReference>
<evidence type="ECO:0000313" key="4">
    <source>
        <dbReference type="RefSeq" id="XP_006820519.1"/>
    </source>
</evidence>
<organism evidence="3 4">
    <name type="scientific">Saccoglossus kowalevskii</name>
    <name type="common">Acorn worm</name>
    <dbReference type="NCBI Taxonomy" id="10224"/>
    <lineage>
        <taxon>Eukaryota</taxon>
        <taxon>Metazoa</taxon>
        <taxon>Hemichordata</taxon>
        <taxon>Enteropneusta</taxon>
        <taxon>Harrimaniidae</taxon>
        <taxon>Saccoglossus</taxon>
    </lineage>
</organism>
<accession>A0ABM0MKH8</accession>
<dbReference type="PANTHER" id="PTHR28474">
    <property type="entry name" value="TRANSMEMBRANE PROTEIN 72"/>
    <property type="match status" value="1"/>
</dbReference>
<evidence type="ECO:0000256" key="1">
    <source>
        <dbReference type="SAM" id="MobiDB-lite"/>
    </source>
</evidence>
<dbReference type="Proteomes" id="UP000694865">
    <property type="component" value="Unplaced"/>
</dbReference>
<protein>
    <submittedName>
        <fullName evidence="4">Transmembrane protein 72-like</fullName>
    </submittedName>
</protein>
<reference evidence="4" key="1">
    <citation type="submission" date="2025-08" db="UniProtKB">
        <authorList>
            <consortium name="RefSeq"/>
        </authorList>
    </citation>
    <scope>IDENTIFICATION</scope>
    <source>
        <tissue evidence="4">Testes</tissue>
    </source>
</reference>
<feature type="transmembrane region" description="Helical" evidence="2">
    <location>
        <begin position="100"/>
        <end position="133"/>
    </location>
</feature>
<keyword evidence="2" id="KW-0472">Membrane</keyword>
<proteinExistence type="predicted"/>